<dbReference type="Proteomes" id="UP000602381">
    <property type="component" value="Unassembled WGS sequence"/>
</dbReference>
<organism evidence="2 3">
    <name type="scientific">Iodidimonas muriae</name>
    <dbReference type="NCBI Taxonomy" id="261467"/>
    <lineage>
        <taxon>Bacteria</taxon>
        <taxon>Pseudomonadati</taxon>
        <taxon>Pseudomonadota</taxon>
        <taxon>Alphaproteobacteria</taxon>
        <taxon>Iodidimonadales</taxon>
        <taxon>Iodidimonadaceae</taxon>
        <taxon>Iodidimonas</taxon>
    </lineage>
</organism>
<dbReference type="RefSeq" id="WP_229773722.1">
    <property type="nucleotide sequence ID" value="NZ_BMOV01000010.1"/>
</dbReference>
<feature type="compositionally biased region" description="Low complexity" evidence="1">
    <location>
        <begin position="82"/>
        <end position="92"/>
    </location>
</feature>
<feature type="compositionally biased region" description="Pro residues" evidence="1">
    <location>
        <begin position="116"/>
        <end position="126"/>
    </location>
</feature>
<name>A0ABQ2LFV8_9PROT</name>
<sequence>MTDDEWRAHVTREAAKVIGEWLEARGAGKLSSPVASLTLADLEAMAVNAISRWIVLESERFQRQGWPEDDPICVLLLGQPAAPSAGARPGASDIAITSAPTDSRNTASARCAVSMPAPPSPTGTMA</sequence>
<evidence type="ECO:0000256" key="1">
    <source>
        <dbReference type="SAM" id="MobiDB-lite"/>
    </source>
</evidence>
<evidence type="ECO:0000313" key="2">
    <source>
        <dbReference type="EMBL" id="GGO15949.1"/>
    </source>
</evidence>
<feature type="region of interest" description="Disordered" evidence="1">
    <location>
        <begin position="82"/>
        <end position="126"/>
    </location>
</feature>
<gene>
    <name evidence="2" type="ORF">GCM10007972_24520</name>
</gene>
<dbReference type="EMBL" id="BMOV01000010">
    <property type="protein sequence ID" value="GGO15949.1"/>
    <property type="molecule type" value="Genomic_DNA"/>
</dbReference>
<reference evidence="3" key="1">
    <citation type="journal article" date="2019" name="Int. J. Syst. Evol. Microbiol.">
        <title>The Global Catalogue of Microorganisms (GCM) 10K type strain sequencing project: providing services to taxonomists for standard genome sequencing and annotation.</title>
        <authorList>
            <consortium name="The Broad Institute Genomics Platform"/>
            <consortium name="The Broad Institute Genome Sequencing Center for Infectious Disease"/>
            <person name="Wu L."/>
            <person name="Ma J."/>
        </authorList>
    </citation>
    <scope>NUCLEOTIDE SEQUENCE [LARGE SCALE GENOMIC DNA]</scope>
    <source>
        <strain evidence="3">JCM 17843</strain>
    </source>
</reference>
<feature type="compositionally biased region" description="Polar residues" evidence="1">
    <location>
        <begin position="98"/>
        <end position="108"/>
    </location>
</feature>
<accession>A0ABQ2LFV8</accession>
<comment type="caution">
    <text evidence="2">The sequence shown here is derived from an EMBL/GenBank/DDBJ whole genome shotgun (WGS) entry which is preliminary data.</text>
</comment>
<evidence type="ECO:0000313" key="3">
    <source>
        <dbReference type="Proteomes" id="UP000602381"/>
    </source>
</evidence>
<protein>
    <submittedName>
        <fullName evidence="2">Uncharacterized protein</fullName>
    </submittedName>
</protein>
<keyword evidence="3" id="KW-1185">Reference proteome</keyword>
<proteinExistence type="predicted"/>